<dbReference type="SMART" id="SM00066">
    <property type="entry name" value="GAL4"/>
    <property type="match status" value="1"/>
</dbReference>
<evidence type="ECO:0000256" key="1">
    <source>
        <dbReference type="ARBA" id="ARBA00004123"/>
    </source>
</evidence>
<dbReference type="GO" id="GO:0006351">
    <property type="term" value="P:DNA-templated transcription"/>
    <property type="evidence" value="ECO:0007669"/>
    <property type="project" value="InterPro"/>
</dbReference>
<proteinExistence type="predicted"/>
<dbReference type="AlphaFoldDB" id="A0A6A6TMV7"/>
<dbReference type="Proteomes" id="UP000799324">
    <property type="component" value="Unassembled WGS sequence"/>
</dbReference>
<feature type="compositionally biased region" description="Low complexity" evidence="4">
    <location>
        <begin position="684"/>
        <end position="720"/>
    </location>
</feature>
<accession>A0A6A6TMV7</accession>
<keyword evidence="7" id="KW-1185">Reference proteome</keyword>
<dbReference type="InterPro" id="IPR007219">
    <property type="entry name" value="XnlR_reg_dom"/>
</dbReference>
<comment type="subcellular location">
    <subcellularLocation>
        <location evidence="1">Nucleus</location>
    </subcellularLocation>
</comment>
<dbReference type="CDD" id="cd12148">
    <property type="entry name" value="fungal_TF_MHR"/>
    <property type="match status" value="1"/>
</dbReference>
<evidence type="ECO:0000259" key="5">
    <source>
        <dbReference type="PROSITE" id="PS50048"/>
    </source>
</evidence>
<dbReference type="SUPFAM" id="SSF57701">
    <property type="entry name" value="Zn2/Cys6 DNA-binding domain"/>
    <property type="match status" value="1"/>
</dbReference>
<feature type="region of interest" description="Disordered" evidence="4">
    <location>
        <begin position="1"/>
        <end position="27"/>
    </location>
</feature>
<feature type="region of interest" description="Disordered" evidence="4">
    <location>
        <begin position="94"/>
        <end position="146"/>
    </location>
</feature>
<feature type="region of interest" description="Disordered" evidence="4">
    <location>
        <begin position="654"/>
        <end position="720"/>
    </location>
</feature>
<evidence type="ECO:0000313" key="6">
    <source>
        <dbReference type="EMBL" id="KAF2660651.1"/>
    </source>
</evidence>
<evidence type="ECO:0000256" key="4">
    <source>
        <dbReference type="SAM" id="MobiDB-lite"/>
    </source>
</evidence>
<feature type="compositionally biased region" description="Low complexity" evidence="4">
    <location>
        <begin position="778"/>
        <end position="808"/>
    </location>
</feature>
<dbReference type="EMBL" id="MU004298">
    <property type="protein sequence ID" value="KAF2660651.1"/>
    <property type="molecule type" value="Genomic_DNA"/>
</dbReference>
<dbReference type="GO" id="GO:0000981">
    <property type="term" value="F:DNA-binding transcription factor activity, RNA polymerase II-specific"/>
    <property type="evidence" value="ECO:0007669"/>
    <property type="project" value="InterPro"/>
</dbReference>
<dbReference type="InterPro" id="IPR036864">
    <property type="entry name" value="Zn2-C6_fun-type_DNA-bd_sf"/>
</dbReference>
<dbReference type="GO" id="GO:0008270">
    <property type="term" value="F:zinc ion binding"/>
    <property type="evidence" value="ECO:0007669"/>
    <property type="project" value="InterPro"/>
</dbReference>
<dbReference type="OrthoDB" id="424974at2759"/>
<dbReference type="InterPro" id="IPR050613">
    <property type="entry name" value="Sec_Metabolite_Reg"/>
</dbReference>
<name>A0A6A6TMV7_9PLEO</name>
<evidence type="ECO:0000256" key="3">
    <source>
        <dbReference type="ARBA" id="ARBA00023242"/>
    </source>
</evidence>
<feature type="compositionally biased region" description="Basic and acidic residues" evidence="4">
    <location>
        <begin position="655"/>
        <end position="683"/>
    </location>
</feature>
<dbReference type="Pfam" id="PF00172">
    <property type="entry name" value="Zn_clus"/>
    <property type="match status" value="1"/>
</dbReference>
<dbReference type="Gene3D" id="4.10.240.10">
    <property type="entry name" value="Zn(2)-C6 fungal-type DNA-binding domain"/>
    <property type="match status" value="1"/>
</dbReference>
<dbReference type="PANTHER" id="PTHR31001:SF40">
    <property type="entry name" value="ZN(II)2CYS6 TRANSCRIPTION FACTOR (EUROFUNG)"/>
    <property type="match status" value="1"/>
</dbReference>
<keyword evidence="2" id="KW-0479">Metal-binding</keyword>
<organism evidence="6 7">
    <name type="scientific">Lophiostoma macrostomum CBS 122681</name>
    <dbReference type="NCBI Taxonomy" id="1314788"/>
    <lineage>
        <taxon>Eukaryota</taxon>
        <taxon>Fungi</taxon>
        <taxon>Dikarya</taxon>
        <taxon>Ascomycota</taxon>
        <taxon>Pezizomycotina</taxon>
        <taxon>Dothideomycetes</taxon>
        <taxon>Pleosporomycetidae</taxon>
        <taxon>Pleosporales</taxon>
        <taxon>Lophiostomataceae</taxon>
        <taxon>Lophiostoma</taxon>
    </lineage>
</organism>
<feature type="region of interest" description="Disordered" evidence="4">
    <location>
        <begin position="756"/>
        <end position="810"/>
    </location>
</feature>
<feature type="compositionally biased region" description="Acidic residues" evidence="4">
    <location>
        <begin position="125"/>
        <end position="134"/>
    </location>
</feature>
<dbReference type="GO" id="GO:0005634">
    <property type="term" value="C:nucleus"/>
    <property type="evidence" value="ECO:0007669"/>
    <property type="project" value="UniProtKB-SubCell"/>
</dbReference>
<sequence>MATPSPPHAGASAATAAEKKTHKEQPRIRRRNRLITSCLECRRRKLKCDKQNPCVNCTRFNRDCLFITPALDPEGQAKLAEVKEKMGMLERTLEEDVARRGSNKSPLGPGLFETPTLPGLHDESPSDQEDDDETKDLVSHPLATEDAAYYEDEGNDDIIDLGIQMGKIRVTERIGGFVRPRFSEELAQALKEIPKRQLDINPFAEQSPETWMAPSREYVAPSSSFLFAPGVHRSTLMTYLPSKILVDKLIEHYWRAVHVVARILHRPSFERLYERFWNDINSGIEPRNSFQAVVFAALLSSVISMSEEKVLTEFGVAKDGLVENFKQASEAALSRANFLRTTRLETLQAFVMYMIPLCRAEVSRAHSALAGMCIRLAECMSLHRDPSHYTSDPVEIQIRRLIWYQICFLDLRTCEATGPRPQIRREEYDTRFPLNVDDVDLEGHSPVTEDRKHFTDMTITRMRFECGEMQRILWSERARLDAKKTTLTSILSKIQKFSKAMEKTYLPLFQKTHPLHVVAMEIYGILSCRLYCMVLQKFLSSHDRLMPDRLRQLVMSCSVMILEHSMTLEQTPALADWSWYVGALHQYHTALLLLSELYAVPRNDPVLEARVWRGLDHVFELPAGLESTEKIRMVLEELIGRTETYAVMRRLRAPAKMDHAKPRHQSPEYQRRQSEQEEHERRGSSVQSGISGPTLSSGSSPQSSSYQYQHQQQQQMNQMSQMGSLGYMAATSQMDHFGAPLGMAAGVDMQAGATHMLPGQSPEMPHFNVAPASPPGANSLGGSSDTSSSFNFNNPPGAPGSGASPMDSMPEIDWNEWDQLFGTAEMQASILIPPYTFPQFDTNNLQWPGDGLQ</sequence>
<evidence type="ECO:0000256" key="2">
    <source>
        <dbReference type="ARBA" id="ARBA00022723"/>
    </source>
</evidence>
<dbReference type="GO" id="GO:0003677">
    <property type="term" value="F:DNA binding"/>
    <property type="evidence" value="ECO:0007669"/>
    <property type="project" value="InterPro"/>
</dbReference>
<gene>
    <name evidence="6" type="ORF">K491DRAFT_711554</name>
</gene>
<protein>
    <recommendedName>
        <fullName evidence="5">Zn(2)-C6 fungal-type domain-containing protein</fullName>
    </recommendedName>
</protein>
<dbReference type="PROSITE" id="PS50048">
    <property type="entry name" value="ZN2_CY6_FUNGAL_2"/>
    <property type="match status" value="1"/>
</dbReference>
<reference evidence="6" key="1">
    <citation type="journal article" date="2020" name="Stud. Mycol.">
        <title>101 Dothideomycetes genomes: a test case for predicting lifestyles and emergence of pathogens.</title>
        <authorList>
            <person name="Haridas S."/>
            <person name="Albert R."/>
            <person name="Binder M."/>
            <person name="Bloem J."/>
            <person name="Labutti K."/>
            <person name="Salamov A."/>
            <person name="Andreopoulos B."/>
            <person name="Baker S."/>
            <person name="Barry K."/>
            <person name="Bills G."/>
            <person name="Bluhm B."/>
            <person name="Cannon C."/>
            <person name="Castanera R."/>
            <person name="Culley D."/>
            <person name="Daum C."/>
            <person name="Ezra D."/>
            <person name="Gonzalez J."/>
            <person name="Henrissat B."/>
            <person name="Kuo A."/>
            <person name="Liang C."/>
            <person name="Lipzen A."/>
            <person name="Lutzoni F."/>
            <person name="Magnuson J."/>
            <person name="Mondo S."/>
            <person name="Nolan M."/>
            <person name="Ohm R."/>
            <person name="Pangilinan J."/>
            <person name="Park H.-J."/>
            <person name="Ramirez L."/>
            <person name="Alfaro M."/>
            <person name="Sun H."/>
            <person name="Tritt A."/>
            <person name="Yoshinaga Y."/>
            <person name="Zwiers L.-H."/>
            <person name="Turgeon B."/>
            <person name="Goodwin S."/>
            <person name="Spatafora J."/>
            <person name="Crous P."/>
            <person name="Grigoriev I."/>
        </authorList>
    </citation>
    <scope>NUCLEOTIDE SEQUENCE</scope>
    <source>
        <strain evidence="6">CBS 122681</strain>
    </source>
</reference>
<feature type="compositionally biased region" description="Basic and acidic residues" evidence="4">
    <location>
        <begin position="17"/>
        <end position="27"/>
    </location>
</feature>
<dbReference type="PANTHER" id="PTHR31001">
    <property type="entry name" value="UNCHARACTERIZED TRANSCRIPTIONAL REGULATORY PROTEIN"/>
    <property type="match status" value="1"/>
</dbReference>
<dbReference type="Pfam" id="PF04082">
    <property type="entry name" value="Fungal_trans"/>
    <property type="match status" value="1"/>
</dbReference>
<evidence type="ECO:0000313" key="7">
    <source>
        <dbReference type="Proteomes" id="UP000799324"/>
    </source>
</evidence>
<keyword evidence="3" id="KW-0539">Nucleus</keyword>
<feature type="domain" description="Zn(2)-C6 fungal-type" evidence="5">
    <location>
        <begin position="37"/>
        <end position="66"/>
    </location>
</feature>
<dbReference type="PROSITE" id="PS00463">
    <property type="entry name" value="ZN2_CY6_FUNGAL_1"/>
    <property type="match status" value="1"/>
</dbReference>
<dbReference type="SMART" id="SM00906">
    <property type="entry name" value="Fungal_trans"/>
    <property type="match status" value="1"/>
</dbReference>
<dbReference type="CDD" id="cd00067">
    <property type="entry name" value="GAL4"/>
    <property type="match status" value="1"/>
</dbReference>
<dbReference type="InterPro" id="IPR001138">
    <property type="entry name" value="Zn2Cys6_DnaBD"/>
</dbReference>